<reference evidence="1 2" key="1">
    <citation type="submission" date="2020-08" db="EMBL/GenBank/DDBJ databases">
        <title>Genome sequencing of Purple Non-Sulfur Bacteria from various extreme environments.</title>
        <authorList>
            <person name="Mayer M."/>
        </authorList>
    </citation>
    <scope>NUCLEOTIDE SEQUENCE [LARGE SCALE GENOMIC DNA]</scope>
    <source>
        <strain evidence="1 2">JA131</strain>
    </source>
</reference>
<comment type="caution">
    <text evidence="1">The sequence shown here is derived from an EMBL/GenBank/DDBJ whole genome shotgun (WGS) entry which is preliminary data.</text>
</comment>
<dbReference type="AlphaFoldDB" id="A0A7W6RH74"/>
<accession>A0A7W6RH74</accession>
<organism evidence="1 2">
    <name type="scientific">Roseospira visakhapatnamensis</name>
    <dbReference type="NCBI Taxonomy" id="390880"/>
    <lineage>
        <taxon>Bacteria</taxon>
        <taxon>Pseudomonadati</taxon>
        <taxon>Pseudomonadota</taxon>
        <taxon>Alphaproteobacteria</taxon>
        <taxon>Rhodospirillales</taxon>
        <taxon>Rhodospirillaceae</taxon>
        <taxon>Roseospira</taxon>
    </lineage>
</organism>
<dbReference type="EMBL" id="JACIGK010000041">
    <property type="protein sequence ID" value="MBB4267974.1"/>
    <property type="molecule type" value="Genomic_DNA"/>
</dbReference>
<keyword evidence="2" id="KW-1185">Reference proteome</keyword>
<sequence length="169" mass="18797">MSRYLLDSNVFIQAKNLHYGFDFCPAFWSWLIEKNAEGRVASIEKVADELHAGQDELSDWAEARGRSFFLPPDDAVIPALRDVSAWASTQGYEPAAVSTFLQVADYWLVAHAKAHGAVVVTHEVPADTARKIKIPNACMGLGLSFVTPYDMLRRERARFVLGRQTGEVA</sequence>
<protein>
    <recommendedName>
        <fullName evidence="3">DUF4411 family protein</fullName>
    </recommendedName>
</protein>
<dbReference type="InterPro" id="IPR029060">
    <property type="entry name" value="PIN-like_dom_sf"/>
</dbReference>
<evidence type="ECO:0008006" key="3">
    <source>
        <dbReference type="Google" id="ProtNLM"/>
    </source>
</evidence>
<gene>
    <name evidence="1" type="ORF">GGD89_003627</name>
</gene>
<dbReference type="InterPro" id="IPR016541">
    <property type="entry name" value="UCP008505"/>
</dbReference>
<evidence type="ECO:0000313" key="1">
    <source>
        <dbReference type="EMBL" id="MBB4267974.1"/>
    </source>
</evidence>
<dbReference type="Gene3D" id="3.40.50.1010">
    <property type="entry name" value="5'-nuclease"/>
    <property type="match status" value="1"/>
</dbReference>
<name>A0A7W6RH74_9PROT</name>
<dbReference type="Pfam" id="PF14367">
    <property type="entry name" value="DUF4411"/>
    <property type="match status" value="1"/>
</dbReference>
<proteinExistence type="predicted"/>
<evidence type="ECO:0000313" key="2">
    <source>
        <dbReference type="Proteomes" id="UP000554286"/>
    </source>
</evidence>
<dbReference type="RefSeq" id="WP_184048310.1">
    <property type="nucleotide sequence ID" value="NZ_JACIGK010000041.1"/>
</dbReference>
<dbReference type="SUPFAM" id="SSF88723">
    <property type="entry name" value="PIN domain-like"/>
    <property type="match status" value="1"/>
</dbReference>
<dbReference type="Proteomes" id="UP000554286">
    <property type="component" value="Unassembled WGS sequence"/>
</dbReference>